<dbReference type="AlphaFoldDB" id="A0A833VUB5"/>
<gene>
    <name evidence="2" type="ORF">GN244_ATG19280</name>
    <name evidence="3" type="ORF">GN958_ATG22741</name>
</gene>
<comment type="caution">
    <text evidence="2">The sequence shown here is derived from an EMBL/GenBank/DDBJ whole genome shotgun (WGS) entry which is preliminary data.</text>
</comment>
<feature type="signal peptide" evidence="1">
    <location>
        <begin position="1"/>
        <end position="24"/>
    </location>
</feature>
<evidence type="ECO:0000313" key="4">
    <source>
        <dbReference type="Proteomes" id="UP000602510"/>
    </source>
</evidence>
<keyword evidence="4" id="KW-1185">Reference proteome</keyword>
<reference evidence="2" key="1">
    <citation type="submission" date="2020-04" db="EMBL/GenBank/DDBJ databases">
        <title>Hybrid Assembly of Korean Phytophthora infestans isolates.</title>
        <authorList>
            <person name="Prokchorchik M."/>
            <person name="Lee Y."/>
            <person name="Seo J."/>
            <person name="Cho J.-H."/>
            <person name="Park Y.-E."/>
            <person name="Jang D.-C."/>
            <person name="Im J.-S."/>
            <person name="Choi J.-G."/>
            <person name="Park H.-J."/>
            <person name="Lee G.-B."/>
            <person name="Lee Y.-G."/>
            <person name="Hong S.-Y."/>
            <person name="Cho K."/>
            <person name="Sohn K.H."/>
        </authorList>
    </citation>
    <scope>NUCLEOTIDE SEQUENCE</scope>
    <source>
        <strain evidence="2">KR_1_A1</strain>
        <strain evidence="3">KR_2_A2</strain>
    </source>
</reference>
<evidence type="ECO:0000313" key="2">
    <source>
        <dbReference type="EMBL" id="KAF4029029.1"/>
    </source>
</evidence>
<dbReference type="Proteomes" id="UP000704712">
    <property type="component" value="Unassembled WGS sequence"/>
</dbReference>
<name>A0A833VUB5_PHYIN</name>
<evidence type="ECO:0000313" key="3">
    <source>
        <dbReference type="EMBL" id="KAF4128088.1"/>
    </source>
</evidence>
<proteinExistence type="predicted"/>
<organism evidence="2 4">
    <name type="scientific">Phytophthora infestans</name>
    <name type="common">Potato late blight agent</name>
    <name type="synonym">Botrytis infestans</name>
    <dbReference type="NCBI Taxonomy" id="4787"/>
    <lineage>
        <taxon>Eukaryota</taxon>
        <taxon>Sar</taxon>
        <taxon>Stramenopiles</taxon>
        <taxon>Oomycota</taxon>
        <taxon>Peronosporomycetes</taxon>
        <taxon>Peronosporales</taxon>
        <taxon>Peronosporaceae</taxon>
        <taxon>Phytophthora</taxon>
    </lineage>
</organism>
<dbReference type="EMBL" id="WSZM01000908">
    <property type="protein sequence ID" value="KAF4029029.1"/>
    <property type="molecule type" value="Genomic_DNA"/>
</dbReference>
<dbReference type="EMBL" id="JAACNO010003191">
    <property type="protein sequence ID" value="KAF4128088.1"/>
    <property type="molecule type" value="Genomic_DNA"/>
</dbReference>
<sequence>MGLPQVFVFLAFFAATFFTRRCEGRAQDYISFEGNIELYSGAYYKHKLLSIDIYMPNRCYNVNCTNIDNLTASARWSGLPTTGWMGKAFISFYAGTNCKGSKTSSLLPYNGGIREFVFPKVKNNISSFMVRSESRKRRHGFANVCGWKGADVDGGSVSEADNDKKAEYKPVNEFLCCSV</sequence>
<evidence type="ECO:0000256" key="1">
    <source>
        <dbReference type="SAM" id="SignalP"/>
    </source>
</evidence>
<keyword evidence="1" id="KW-0732">Signal</keyword>
<dbReference type="Proteomes" id="UP000602510">
    <property type="component" value="Unassembled WGS sequence"/>
</dbReference>
<protein>
    <submittedName>
        <fullName evidence="2">Uncharacterized protein</fullName>
    </submittedName>
</protein>
<accession>A0A833VUB5</accession>
<feature type="chain" id="PRO_5032758403" evidence="1">
    <location>
        <begin position="25"/>
        <end position="179"/>
    </location>
</feature>